<dbReference type="EMBL" id="JAUKTV010000001">
    <property type="protein sequence ID" value="KAK0747294.1"/>
    <property type="molecule type" value="Genomic_DNA"/>
</dbReference>
<evidence type="ECO:0008006" key="3">
    <source>
        <dbReference type="Google" id="ProtNLM"/>
    </source>
</evidence>
<keyword evidence="2" id="KW-1185">Reference proteome</keyword>
<accession>A0AA40EXP0</accession>
<reference evidence="1" key="1">
    <citation type="submission" date="2023-06" db="EMBL/GenBank/DDBJ databases">
        <title>Genome-scale phylogeny and comparative genomics of the fungal order Sordariales.</title>
        <authorList>
            <consortium name="Lawrence Berkeley National Laboratory"/>
            <person name="Hensen N."/>
            <person name="Bonometti L."/>
            <person name="Westerberg I."/>
            <person name="Brannstrom I.O."/>
            <person name="Guillou S."/>
            <person name="Cros-Aarteil S."/>
            <person name="Calhoun S."/>
            <person name="Haridas S."/>
            <person name="Kuo A."/>
            <person name="Mondo S."/>
            <person name="Pangilinan J."/>
            <person name="Riley R."/>
            <person name="Labutti K."/>
            <person name="Andreopoulos B."/>
            <person name="Lipzen A."/>
            <person name="Chen C."/>
            <person name="Yanf M."/>
            <person name="Daum C."/>
            <person name="Ng V."/>
            <person name="Clum A."/>
            <person name="Steindorff A."/>
            <person name="Ohm R."/>
            <person name="Martin F."/>
            <person name="Silar P."/>
            <person name="Natvig D."/>
            <person name="Lalanne C."/>
            <person name="Gautier V."/>
            <person name="Ament-Velasquez S.L."/>
            <person name="Kruys A."/>
            <person name="Hutchinson M.I."/>
            <person name="Powell A.J."/>
            <person name="Barry K."/>
            <person name="Miller A.N."/>
            <person name="Grigoriev I.V."/>
            <person name="Debuchy R."/>
            <person name="Gladieux P."/>
            <person name="Thoren M.H."/>
            <person name="Johannesson H."/>
        </authorList>
    </citation>
    <scope>NUCLEOTIDE SEQUENCE</scope>
    <source>
        <strain evidence="1">CBS 540.89</strain>
    </source>
</reference>
<protein>
    <recommendedName>
        <fullName evidence="3">F-box domain-containing protein</fullName>
    </recommendedName>
</protein>
<sequence>MSLLKLPPEILVQIFDHVGSSYFRSDLSRLAVCKQWSGKQHCTALGSPFQYQPLITSSRSLGLENSSASLRAYRDRSLKVLGSPFRYEPTRGSLFTPSPLSLYTMQAPSKVFNAGGMAEPLGLMPTTSTPYIQDGAYGNGL</sequence>
<dbReference type="AlphaFoldDB" id="A0AA40EXP0"/>
<organism evidence="1 2">
    <name type="scientific">Apiosordaria backusii</name>
    <dbReference type="NCBI Taxonomy" id="314023"/>
    <lineage>
        <taxon>Eukaryota</taxon>
        <taxon>Fungi</taxon>
        <taxon>Dikarya</taxon>
        <taxon>Ascomycota</taxon>
        <taxon>Pezizomycotina</taxon>
        <taxon>Sordariomycetes</taxon>
        <taxon>Sordariomycetidae</taxon>
        <taxon>Sordariales</taxon>
        <taxon>Lasiosphaeriaceae</taxon>
        <taxon>Apiosordaria</taxon>
    </lineage>
</organism>
<evidence type="ECO:0000313" key="1">
    <source>
        <dbReference type="EMBL" id="KAK0747294.1"/>
    </source>
</evidence>
<evidence type="ECO:0000313" key="2">
    <source>
        <dbReference type="Proteomes" id="UP001172159"/>
    </source>
</evidence>
<gene>
    <name evidence="1" type="ORF">B0T21DRAFT_343089</name>
</gene>
<comment type="caution">
    <text evidence="1">The sequence shown here is derived from an EMBL/GenBank/DDBJ whole genome shotgun (WGS) entry which is preliminary data.</text>
</comment>
<proteinExistence type="predicted"/>
<dbReference type="Proteomes" id="UP001172159">
    <property type="component" value="Unassembled WGS sequence"/>
</dbReference>
<name>A0AA40EXP0_9PEZI</name>